<evidence type="ECO:0000313" key="2">
    <source>
        <dbReference type="Proteomes" id="UP001596091"/>
    </source>
</evidence>
<proteinExistence type="predicted"/>
<dbReference type="SUPFAM" id="SSF52317">
    <property type="entry name" value="Class I glutamine amidotransferase-like"/>
    <property type="match status" value="1"/>
</dbReference>
<dbReference type="EMBL" id="JBHSPH010000002">
    <property type="protein sequence ID" value="MFC5862529.1"/>
    <property type="molecule type" value="Genomic_DNA"/>
</dbReference>
<dbReference type="RefSeq" id="WP_263335955.1">
    <property type="nucleotide sequence ID" value="NZ_JAGSYH010000003.1"/>
</dbReference>
<comment type="caution">
    <text evidence="1">The sequence shown here is derived from an EMBL/GenBank/DDBJ whole genome shotgun (WGS) entry which is preliminary data.</text>
</comment>
<organism evidence="1 2">
    <name type="scientific">Acidicapsa dinghuensis</name>
    <dbReference type="NCBI Taxonomy" id="2218256"/>
    <lineage>
        <taxon>Bacteria</taxon>
        <taxon>Pseudomonadati</taxon>
        <taxon>Acidobacteriota</taxon>
        <taxon>Terriglobia</taxon>
        <taxon>Terriglobales</taxon>
        <taxon>Acidobacteriaceae</taxon>
        <taxon>Acidicapsa</taxon>
    </lineage>
</organism>
<gene>
    <name evidence="1" type="ORF">ACFPT7_09530</name>
</gene>
<sequence>MRIRVRIELRAYSTMQLSQKIWSAVQMVLILAGVCSATGAAAQTSVYSAPLASQIMQQSQQGIPNCSQGLLLKGMRAAWYNSANGALFTYEKNTLDKCMTLASTQAATGPQDSWNAGLLGGEFLRMYEITRQPAYYNAATSLDSQLTKDCTESSTSPCMAEPFLAAYATAFQHDADLGAIADQFLRWQKDVQPSRKDSAAKQPAAISHARFLAALADALPNFQHDKVDEQRLLKAFRSEADKWHPDNDTPLSAKLLHMYAVLKAVRFGYLPVEASNHAEGEWKKLIAQPLRPDAEDGALVLAATEMDLAKSAALGRGQTVLVDAWFNSQQRTNAAGQREYFHYKWNDYSDSGDSLLGHIFRGDGVNTDALYSAPTQANLAQAQYYVIVSPDNPAKNPTPHYMTAQDADEVAAWVGKGGVLVMLENDPPNADIAHLNLLADKFGIHFDDVLHHHIVNDKVRGDHIEDGTIHLPGGGPVFHDPHTIYLKDTCAITLSGSAQSLLNDRGDVVMATVRYGKGMVFAMVDPWAYNEYTDGRKNHAIYGQFDNFAAATELVRWLVEQHNALASAEN</sequence>
<protein>
    <submittedName>
        <fullName evidence="1">Uncharacterized protein</fullName>
    </submittedName>
</protein>
<name>A0ABW1EEX7_9BACT</name>
<dbReference type="Gene3D" id="1.50.10.10">
    <property type="match status" value="1"/>
</dbReference>
<reference evidence="2" key="1">
    <citation type="journal article" date="2019" name="Int. J. Syst. Evol. Microbiol.">
        <title>The Global Catalogue of Microorganisms (GCM) 10K type strain sequencing project: providing services to taxonomists for standard genome sequencing and annotation.</title>
        <authorList>
            <consortium name="The Broad Institute Genomics Platform"/>
            <consortium name="The Broad Institute Genome Sequencing Center for Infectious Disease"/>
            <person name="Wu L."/>
            <person name="Ma J."/>
        </authorList>
    </citation>
    <scope>NUCLEOTIDE SEQUENCE [LARGE SCALE GENOMIC DNA]</scope>
    <source>
        <strain evidence="2">JCM 4087</strain>
    </source>
</reference>
<dbReference type="InterPro" id="IPR012341">
    <property type="entry name" value="6hp_glycosidase-like_sf"/>
</dbReference>
<dbReference type="InterPro" id="IPR008928">
    <property type="entry name" value="6-hairpin_glycosidase_sf"/>
</dbReference>
<keyword evidence="2" id="KW-1185">Reference proteome</keyword>
<dbReference type="Proteomes" id="UP001596091">
    <property type="component" value="Unassembled WGS sequence"/>
</dbReference>
<evidence type="ECO:0000313" key="1">
    <source>
        <dbReference type="EMBL" id="MFC5862529.1"/>
    </source>
</evidence>
<dbReference type="InterPro" id="IPR029062">
    <property type="entry name" value="Class_I_gatase-like"/>
</dbReference>
<accession>A0ABW1EEX7</accession>
<dbReference type="SUPFAM" id="SSF48208">
    <property type="entry name" value="Six-hairpin glycosidases"/>
    <property type="match status" value="1"/>
</dbReference>